<organism evidence="3 4">
    <name type="scientific">Sporolactobacillus shoreicorticis</name>
    <dbReference type="NCBI Taxonomy" id="1923877"/>
    <lineage>
        <taxon>Bacteria</taxon>
        <taxon>Bacillati</taxon>
        <taxon>Bacillota</taxon>
        <taxon>Bacilli</taxon>
        <taxon>Bacillales</taxon>
        <taxon>Sporolactobacillaceae</taxon>
        <taxon>Sporolactobacillus</taxon>
    </lineage>
</organism>
<feature type="transmembrane region" description="Helical" evidence="1">
    <location>
        <begin position="457"/>
        <end position="473"/>
    </location>
</feature>
<keyword evidence="4" id="KW-1185">Reference proteome</keyword>
<comment type="caution">
    <text evidence="3">The sequence shown here is derived from an EMBL/GenBank/DDBJ whole genome shotgun (WGS) entry which is preliminary data.</text>
</comment>
<feature type="transmembrane region" description="Helical" evidence="1">
    <location>
        <begin position="493"/>
        <end position="511"/>
    </location>
</feature>
<feature type="transmembrane region" description="Helical" evidence="1">
    <location>
        <begin position="434"/>
        <end position="451"/>
    </location>
</feature>
<sequence>MFRKVLLSGFTYAFVIFFSFVLATALSYPFVSGGGGAPTLIVLLVFFTLIAVLFFLAVNRFFQDLPNRTVDRVSWILFLVIGAVEVMLIAGFQSIQPPTIDGGHTYVEALYLLEHGHASGNSYFAIYPNNIPITLLRYALYKLASLFHYSNYMVIDRVFCSVVLNIGIYFAWKLMRQKSGARAGALFMLTALTCFPLIFYTLYFYTDTAVILFPSLMLYLWYLFEQSKKIRYVLLLGLSLAVGIQLRMNLILFLPALAIYMCFMLKWKKIVMILGLILIVLTAGHFTTKAIETQLGYQRDPALAMPTMHWMMLGLSPAGRYSKADFNWTMEQPDQATKKKADSARIAERIKENGPFGLMRIWTVKTFRTWGMGARGYYWYTKFNTRPTRAYHYLFGNQRQLMVWLTQVFHMTNLILLIFSAIRYLRMKKVDLRLLILICLFGNVLFYTFVWEAEPRYSLLFTPFILIGSVFGLRDVSHMACSRVFASERFPMVLFLIMVLLIGGIAGARTMTEKRLPHRMIAAEQPFSGGRERVVIDKEQSITQTFRPRMAYRHLAVRFSSLNGSGIYRMRLANRNTGQMIESRTFNCRKMKPGQMIEFKLNQMIHPEPGATHQINLSQVEGRPDSYLMLAANGEGFEQRDAYPEGKMFVDGKPEGKKDLLFSVYRVQNRPYLSSSVYWLLIIIPAVMLSFYGYVVLWSSQRASQIDRNGRTLPSQYR</sequence>
<evidence type="ECO:0000259" key="2">
    <source>
        <dbReference type="Pfam" id="PF13231"/>
    </source>
</evidence>
<dbReference type="EC" id="2.4.-.-" evidence="3"/>
<accession>A0ABW5S343</accession>
<feature type="transmembrane region" description="Helical" evidence="1">
    <location>
        <begin position="401"/>
        <end position="422"/>
    </location>
</feature>
<feature type="transmembrane region" description="Helical" evidence="1">
    <location>
        <begin position="677"/>
        <end position="698"/>
    </location>
</feature>
<keyword evidence="1" id="KW-1133">Transmembrane helix</keyword>
<evidence type="ECO:0000313" key="3">
    <source>
        <dbReference type="EMBL" id="MFD2693769.1"/>
    </source>
</evidence>
<feature type="transmembrane region" description="Helical" evidence="1">
    <location>
        <begin position="74"/>
        <end position="95"/>
    </location>
</feature>
<dbReference type="Pfam" id="PF13231">
    <property type="entry name" value="PMT_2"/>
    <property type="match status" value="1"/>
</dbReference>
<feature type="domain" description="Glycosyltransferase RgtA/B/C/D-like" evidence="2">
    <location>
        <begin position="157"/>
        <end position="281"/>
    </location>
</feature>
<feature type="transmembrane region" description="Helical" evidence="1">
    <location>
        <begin position="12"/>
        <end position="31"/>
    </location>
</feature>
<dbReference type="GO" id="GO:0016757">
    <property type="term" value="F:glycosyltransferase activity"/>
    <property type="evidence" value="ECO:0007669"/>
    <property type="project" value="UniProtKB-KW"/>
</dbReference>
<gene>
    <name evidence="3" type="ORF">ACFSUE_09060</name>
</gene>
<keyword evidence="1" id="KW-0812">Transmembrane</keyword>
<evidence type="ECO:0000256" key="1">
    <source>
        <dbReference type="SAM" id="Phobius"/>
    </source>
</evidence>
<dbReference type="EMBL" id="JBHUMQ010000021">
    <property type="protein sequence ID" value="MFD2693769.1"/>
    <property type="molecule type" value="Genomic_DNA"/>
</dbReference>
<keyword evidence="1" id="KW-0472">Membrane</keyword>
<evidence type="ECO:0000313" key="4">
    <source>
        <dbReference type="Proteomes" id="UP001597399"/>
    </source>
</evidence>
<dbReference type="InterPro" id="IPR038731">
    <property type="entry name" value="RgtA/B/C-like"/>
</dbReference>
<keyword evidence="3" id="KW-0808">Transferase</keyword>
<name>A0ABW5S343_9BACL</name>
<feature type="transmembrane region" description="Helical" evidence="1">
    <location>
        <begin position="37"/>
        <end position="62"/>
    </location>
</feature>
<keyword evidence="3" id="KW-0328">Glycosyltransferase</keyword>
<protein>
    <submittedName>
        <fullName evidence="3">Glycosyltransferase family 39 protein</fullName>
        <ecNumber evidence="3">2.4.-.-</ecNumber>
    </submittedName>
</protein>
<dbReference type="Proteomes" id="UP001597399">
    <property type="component" value="Unassembled WGS sequence"/>
</dbReference>
<reference evidence="4" key="1">
    <citation type="journal article" date="2019" name="Int. J. Syst. Evol. Microbiol.">
        <title>The Global Catalogue of Microorganisms (GCM) 10K type strain sequencing project: providing services to taxonomists for standard genome sequencing and annotation.</title>
        <authorList>
            <consortium name="The Broad Institute Genomics Platform"/>
            <consortium name="The Broad Institute Genome Sequencing Center for Infectious Disease"/>
            <person name="Wu L."/>
            <person name="Ma J."/>
        </authorList>
    </citation>
    <scope>NUCLEOTIDE SEQUENCE [LARGE SCALE GENOMIC DNA]</scope>
    <source>
        <strain evidence="4">TISTR 2466</strain>
    </source>
</reference>
<feature type="transmembrane region" description="Helical" evidence="1">
    <location>
        <begin position="232"/>
        <end position="258"/>
    </location>
</feature>
<dbReference type="RefSeq" id="WP_253065073.1">
    <property type="nucleotide sequence ID" value="NZ_JAMXWM010000035.1"/>
</dbReference>
<feature type="transmembrane region" description="Helical" evidence="1">
    <location>
        <begin position="270"/>
        <end position="291"/>
    </location>
</feature>
<proteinExistence type="predicted"/>
<feature type="transmembrane region" description="Helical" evidence="1">
    <location>
        <begin position="184"/>
        <end position="203"/>
    </location>
</feature>
<feature type="transmembrane region" description="Helical" evidence="1">
    <location>
        <begin position="152"/>
        <end position="172"/>
    </location>
</feature>